<evidence type="ECO:0000313" key="4">
    <source>
        <dbReference type="Proteomes" id="UP000799750"/>
    </source>
</evidence>
<reference evidence="3" key="1">
    <citation type="journal article" date="2020" name="Stud. Mycol.">
        <title>101 Dothideomycetes genomes: a test case for predicting lifestyles and emergence of pathogens.</title>
        <authorList>
            <person name="Haridas S."/>
            <person name="Albert R."/>
            <person name="Binder M."/>
            <person name="Bloem J."/>
            <person name="Labutti K."/>
            <person name="Salamov A."/>
            <person name="Andreopoulos B."/>
            <person name="Baker S."/>
            <person name="Barry K."/>
            <person name="Bills G."/>
            <person name="Bluhm B."/>
            <person name="Cannon C."/>
            <person name="Castanera R."/>
            <person name="Culley D."/>
            <person name="Daum C."/>
            <person name="Ezra D."/>
            <person name="Gonzalez J."/>
            <person name="Henrissat B."/>
            <person name="Kuo A."/>
            <person name="Liang C."/>
            <person name="Lipzen A."/>
            <person name="Lutzoni F."/>
            <person name="Magnuson J."/>
            <person name="Mondo S."/>
            <person name="Nolan M."/>
            <person name="Ohm R."/>
            <person name="Pangilinan J."/>
            <person name="Park H.-J."/>
            <person name="Ramirez L."/>
            <person name="Alfaro M."/>
            <person name="Sun H."/>
            <person name="Tritt A."/>
            <person name="Yoshinaga Y."/>
            <person name="Zwiers L.-H."/>
            <person name="Turgeon B."/>
            <person name="Goodwin S."/>
            <person name="Spatafora J."/>
            <person name="Crous P."/>
            <person name="Grigoriev I."/>
        </authorList>
    </citation>
    <scope>NUCLEOTIDE SEQUENCE</scope>
    <source>
        <strain evidence="3">CBS 269.34</strain>
    </source>
</reference>
<keyword evidence="2" id="KW-0472">Membrane</keyword>
<protein>
    <recommendedName>
        <fullName evidence="5">DUF3712 domain-containing protein</fullName>
    </recommendedName>
</protein>
<evidence type="ECO:0008006" key="5">
    <source>
        <dbReference type="Google" id="ProtNLM"/>
    </source>
</evidence>
<dbReference type="PANTHER" id="PTHR35895">
    <property type="entry name" value="CHROMOSOME 16, WHOLE GENOME SHOTGUN SEQUENCE"/>
    <property type="match status" value="1"/>
</dbReference>
<feature type="region of interest" description="Disordered" evidence="1">
    <location>
        <begin position="1"/>
        <end position="61"/>
    </location>
</feature>
<dbReference type="OrthoDB" id="10039566at2759"/>
<evidence type="ECO:0000256" key="2">
    <source>
        <dbReference type="SAM" id="Phobius"/>
    </source>
</evidence>
<gene>
    <name evidence="3" type="ORF">BU16DRAFT_579038</name>
</gene>
<keyword evidence="2" id="KW-1133">Transmembrane helix</keyword>
<sequence>MAKSKWIAAYRDSEPSSGSASWEKGKSKVKQWVGASRNLPSDGKYEEYETDEDLNSGSPQKIESNQKVIEMDQVKPSMTRSLWWHYKRYWVCYLMLGVIALAIGLPILFLVIFPAIAQRLVDGADLPIHTAVIKNPSDDTLTYSVTVSLKVPKPFIVHIDPTVLELYRPETKPHRVPYIKMELPGMKLHGNTLVKIEDQQATILDEDELTHFMASAVRNEQFEISAYGKTTAYLGKLKAHITLDKTIRLRGLNTLEGFSIDSAHVVLPPEEDGTNVVANLTLPNASLATVELGDVTLNLKVGDLILGNATIANFTIKPGNNNVYARGIVDIKSILQNIGPIADAETQALKSGNITVSASGNSAIYDGKHIDYIEKVLNNLTITAEMPMAEILIDSSESLLGDFSGGLTSLLNGLTTVSGGLVSFLNGLNATDPLHLLGG</sequence>
<dbReference type="Pfam" id="PF12505">
    <property type="entry name" value="DUF3712"/>
    <property type="match status" value="1"/>
</dbReference>
<dbReference type="InterPro" id="IPR046368">
    <property type="entry name" value="Tag1"/>
</dbReference>
<dbReference type="GO" id="GO:0000329">
    <property type="term" value="C:fungal-type vacuole membrane"/>
    <property type="evidence" value="ECO:0007669"/>
    <property type="project" value="InterPro"/>
</dbReference>
<dbReference type="Proteomes" id="UP000799750">
    <property type="component" value="Unassembled WGS sequence"/>
</dbReference>
<dbReference type="PANTHER" id="PTHR35895:SF2">
    <property type="match status" value="1"/>
</dbReference>
<evidence type="ECO:0000313" key="3">
    <source>
        <dbReference type="EMBL" id="KAF2499481.1"/>
    </source>
</evidence>
<accession>A0A6A6R428</accession>
<dbReference type="AlphaFoldDB" id="A0A6A6R428"/>
<organism evidence="3 4">
    <name type="scientific">Lophium mytilinum</name>
    <dbReference type="NCBI Taxonomy" id="390894"/>
    <lineage>
        <taxon>Eukaryota</taxon>
        <taxon>Fungi</taxon>
        <taxon>Dikarya</taxon>
        <taxon>Ascomycota</taxon>
        <taxon>Pezizomycotina</taxon>
        <taxon>Dothideomycetes</taxon>
        <taxon>Pleosporomycetidae</taxon>
        <taxon>Mytilinidiales</taxon>
        <taxon>Mytilinidiaceae</taxon>
        <taxon>Lophium</taxon>
    </lineage>
</organism>
<keyword evidence="2" id="KW-0812">Transmembrane</keyword>
<dbReference type="EMBL" id="MU004184">
    <property type="protein sequence ID" value="KAF2499481.1"/>
    <property type="molecule type" value="Genomic_DNA"/>
</dbReference>
<feature type="transmembrane region" description="Helical" evidence="2">
    <location>
        <begin position="90"/>
        <end position="113"/>
    </location>
</feature>
<evidence type="ECO:0000256" key="1">
    <source>
        <dbReference type="SAM" id="MobiDB-lite"/>
    </source>
</evidence>
<name>A0A6A6R428_9PEZI</name>
<keyword evidence="4" id="KW-1185">Reference proteome</keyword>
<proteinExistence type="predicted"/>
<dbReference type="InterPro" id="IPR022185">
    <property type="entry name" value="DUF3712"/>
</dbReference>